<feature type="compositionally biased region" description="Basic residues" evidence="1">
    <location>
        <begin position="426"/>
        <end position="436"/>
    </location>
</feature>
<feature type="compositionally biased region" description="Acidic residues" evidence="1">
    <location>
        <begin position="369"/>
        <end position="382"/>
    </location>
</feature>
<dbReference type="VEuPathDB" id="ToxoDB:BESB_073880"/>
<protein>
    <submittedName>
        <fullName evidence="2">Uncharacterized protein</fullName>
    </submittedName>
</protein>
<dbReference type="OrthoDB" id="332083at2759"/>
<feature type="compositionally biased region" description="Basic and acidic residues" evidence="1">
    <location>
        <begin position="340"/>
        <end position="350"/>
    </location>
</feature>
<sequence length="564" mass="59033">MRRCGPRLQSATKMEADLQDFFGAMDTLLLDCGAELTATRLSLEFNIGSALAAKLLRLYVHDKVKRNKPAAADAGSRLLLRFAAALGGRAGEHHAVSPVVMDLADNRAASVRVPPEPWCLYSVLRVPLSAEAPPPATKLAQWQAEVRALVPRFSAALYVPPFAAICQAGLAPRTHRCAGGPAASPAAAKSSAASECSQKGALSASAAPAAAPATRQSAWAPAAPQNEAEKAPAAGGKKGAATHAAGSLLARFGFGRKKEADPPKRAQAAPEAAGEKAKMAAMEPAGPEASSQAPQAGERKRPLEDAGSREGESGGDAPQEKESGEECAKKRVRRASAYADEEKRGADAATRELPQAGGRLSAGERLFDDGEGEEEEAFDADMDSAGCRGAACTVAEARDGCEDEEEPREDGEEGRGARGTETERGRAHRGAHKKAVLHHAAEEMYVEEKKIILKEKAVETRTYREGDYLVLQDEDVVKDKEVTVHTLRSSQASRATSESSFASKHSSSSESSGASLRKPGGKTSLAGAPKKKQGSLISRGKPPNDASLYPGSHSGTLGATRSPP</sequence>
<comment type="caution">
    <text evidence="2">The sequence shown here is derived from an EMBL/GenBank/DDBJ whole genome shotgun (WGS) entry which is preliminary data.</text>
</comment>
<evidence type="ECO:0000313" key="3">
    <source>
        <dbReference type="Proteomes" id="UP000224006"/>
    </source>
</evidence>
<accession>A0A2A9ME60</accession>
<feature type="compositionally biased region" description="Basic and acidic residues" evidence="1">
    <location>
        <begin position="413"/>
        <end position="425"/>
    </location>
</feature>
<feature type="compositionally biased region" description="Low complexity" evidence="1">
    <location>
        <begin position="279"/>
        <end position="289"/>
    </location>
</feature>
<feature type="compositionally biased region" description="Basic and acidic residues" evidence="1">
    <location>
        <begin position="297"/>
        <end position="329"/>
    </location>
</feature>
<dbReference type="GeneID" id="40312314"/>
<feature type="compositionally biased region" description="Low complexity" evidence="1">
    <location>
        <begin position="213"/>
        <end position="224"/>
    </location>
</feature>
<dbReference type="KEGG" id="bbes:BESB_073880"/>
<feature type="compositionally biased region" description="Acidic residues" evidence="1">
    <location>
        <begin position="401"/>
        <end position="412"/>
    </location>
</feature>
<feature type="region of interest" description="Disordered" evidence="1">
    <location>
        <begin position="485"/>
        <end position="564"/>
    </location>
</feature>
<dbReference type="Proteomes" id="UP000224006">
    <property type="component" value="Unassembled WGS sequence"/>
</dbReference>
<evidence type="ECO:0000256" key="1">
    <source>
        <dbReference type="SAM" id="MobiDB-lite"/>
    </source>
</evidence>
<feature type="compositionally biased region" description="Low complexity" evidence="1">
    <location>
        <begin position="488"/>
        <end position="515"/>
    </location>
</feature>
<feature type="compositionally biased region" description="Polar residues" evidence="1">
    <location>
        <begin position="553"/>
        <end position="564"/>
    </location>
</feature>
<organism evidence="2 3">
    <name type="scientific">Besnoitia besnoiti</name>
    <name type="common">Apicomplexan protozoan</name>
    <dbReference type="NCBI Taxonomy" id="94643"/>
    <lineage>
        <taxon>Eukaryota</taxon>
        <taxon>Sar</taxon>
        <taxon>Alveolata</taxon>
        <taxon>Apicomplexa</taxon>
        <taxon>Conoidasida</taxon>
        <taxon>Coccidia</taxon>
        <taxon>Eucoccidiorida</taxon>
        <taxon>Eimeriorina</taxon>
        <taxon>Sarcocystidae</taxon>
        <taxon>Besnoitia</taxon>
    </lineage>
</organism>
<feature type="region of interest" description="Disordered" evidence="1">
    <location>
        <begin position="213"/>
        <end position="242"/>
    </location>
</feature>
<reference evidence="2 3" key="1">
    <citation type="submission" date="2017-09" db="EMBL/GenBank/DDBJ databases">
        <title>Genome sequencing of Besnoitia besnoiti strain Bb-Ger1.</title>
        <authorList>
            <person name="Schares G."/>
            <person name="Venepally P."/>
            <person name="Lorenzi H.A."/>
        </authorList>
    </citation>
    <scope>NUCLEOTIDE SEQUENCE [LARGE SCALE GENOMIC DNA]</scope>
    <source>
        <strain evidence="2 3">Bb-Ger1</strain>
    </source>
</reference>
<dbReference type="AlphaFoldDB" id="A0A2A9ME60"/>
<dbReference type="EMBL" id="NWUJ01000007">
    <property type="protein sequence ID" value="PFH34236.1"/>
    <property type="molecule type" value="Genomic_DNA"/>
</dbReference>
<keyword evidence="3" id="KW-1185">Reference proteome</keyword>
<name>A0A2A9ME60_BESBE</name>
<feature type="compositionally biased region" description="Low complexity" evidence="1">
    <location>
        <begin position="231"/>
        <end position="242"/>
    </location>
</feature>
<evidence type="ECO:0000313" key="2">
    <source>
        <dbReference type="EMBL" id="PFH34236.1"/>
    </source>
</evidence>
<proteinExistence type="predicted"/>
<gene>
    <name evidence="2" type="ORF">BESB_073880</name>
</gene>
<feature type="region of interest" description="Disordered" evidence="1">
    <location>
        <begin position="255"/>
        <end position="436"/>
    </location>
</feature>
<dbReference type="RefSeq" id="XP_029218245.1">
    <property type="nucleotide sequence ID" value="XM_029365761.1"/>
</dbReference>